<dbReference type="InterPro" id="IPR036291">
    <property type="entry name" value="NAD(P)-bd_dom_sf"/>
</dbReference>
<dbReference type="Pfam" id="PF16363">
    <property type="entry name" value="GDP_Man_Dehyd"/>
    <property type="match status" value="1"/>
</dbReference>
<keyword evidence="6 8" id="KW-0456">Lyase</keyword>
<dbReference type="GO" id="GO:0008446">
    <property type="term" value="F:GDP-mannose 4,6-dehydratase activity"/>
    <property type="evidence" value="ECO:0007669"/>
    <property type="project" value="UniProtKB-UniRule"/>
</dbReference>
<dbReference type="NCBIfam" id="TIGR01472">
    <property type="entry name" value="gmd"/>
    <property type="match status" value="1"/>
</dbReference>
<evidence type="ECO:0000313" key="10">
    <source>
        <dbReference type="EMBL" id="KUP93433.1"/>
    </source>
</evidence>
<comment type="caution">
    <text evidence="10">The sequence shown here is derived from an EMBL/GenBank/DDBJ whole genome shotgun (WGS) entry which is preliminary data.</text>
</comment>
<gene>
    <name evidence="8 10" type="primary">gmd</name>
    <name evidence="10" type="ORF">TRIHO_16410</name>
</gene>
<name>A0A132BYF7_9RHOB</name>
<keyword evidence="5" id="KW-0536">Nodulation</keyword>
<organism evidence="10 11">
    <name type="scientific">Tritonibacter horizontis</name>
    <dbReference type="NCBI Taxonomy" id="1768241"/>
    <lineage>
        <taxon>Bacteria</taxon>
        <taxon>Pseudomonadati</taxon>
        <taxon>Pseudomonadota</taxon>
        <taxon>Alphaproteobacteria</taxon>
        <taxon>Rhodobacterales</taxon>
        <taxon>Paracoccaceae</taxon>
        <taxon>Tritonibacter</taxon>
    </lineage>
</organism>
<dbReference type="EMBL" id="LPUY01000052">
    <property type="protein sequence ID" value="KUP93433.1"/>
    <property type="molecule type" value="Genomic_DNA"/>
</dbReference>
<dbReference type="InterPro" id="IPR016040">
    <property type="entry name" value="NAD(P)-bd_dom"/>
</dbReference>
<dbReference type="OrthoDB" id="9779041at2"/>
<evidence type="ECO:0000256" key="2">
    <source>
        <dbReference type="ARBA" id="ARBA00001937"/>
    </source>
</evidence>
<dbReference type="PATRIC" id="fig|1768241.3.peg.1723"/>
<comment type="function">
    <text evidence="7 8">Catalyzes the conversion of GDP-D-mannose to GDP-4-dehydro-6-deoxy-D-mannose.</text>
</comment>
<sequence length="372" mass="42135">MKKALITGVTGQDGSYLAELLLEKGYEVHGIKRRSSSFNTQRVDHIYQDPQTEKARFKLHYGDLSDSSNLTRIISEVEPDEVYNLGAQSHVAVSFESPEYTADVDGLGTLRMLEAIRFLGLEKKTRFYQASTSELYGMVQETPQRETTPFYPRSPYAVAKLYSYWITVNYRESYDMFACNGILFNHESPRRGETFVTRKITRGLANIAQGLEECLYMGNIDALRDWGHAKDYVRMQWMMLQQDNPEDFVIATGEQHSVRQFIVWAAAELGITLEFRGEGLEEVAVVAGIYGDKAPALQTGDVIMQIDPRYFRPAEVETLLGDPSKAKQKLGWVPEISVQEMCAEMVMADLDAARRHAVLRDHGFDMPVALEA</sequence>
<comment type="catalytic activity">
    <reaction evidence="1 8">
        <text>GDP-alpha-D-mannose = GDP-4-dehydro-alpha-D-rhamnose + H2O</text>
        <dbReference type="Rhea" id="RHEA:23820"/>
        <dbReference type="ChEBI" id="CHEBI:15377"/>
        <dbReference type="ChEBI" id="CHEBI:57527"/>
        <dbReference type="ChEBI" id="CHEBI:57964"/>
        <dbReference type="EC" id="4.2.1.47"/>
    </reaction>
</comment>
<evidence type="ECO:0000256" key="4">
    <source>
        <dbReference type="ARBA" id="ARBA00011989"/>
    </source>
</evidence>
<dbReference type="GO" id="GO:0070401">
    <property type="term" value="F:NADP+ binding"/>
    <property type="evidence" value="ECO:0007669"/>
    <property type="project" value="UniProtKB-UniRule"/>
</dbReference>
<evidence type="ECO:0000256" key="6">
    <source>
        <dbReference type="ARBA" id="ARBA00023239"/>
    </source>
</evidence>
<dbReference type="SUPFAM" id="SSF51735">
    <property type="entry name" value="NAD(P)-binding Rossmann-fold domains"/>
    <property type="match status" value="1"/>
</dbReference>
<dbReference type="PANTHER" id="PTHR43715">
    <property type="entry name" value="GDP-MANNOSE 4,6-DEHYDRATASE"/>
    <property type="match status" value="1"/>
</dbReference>
<dbReference type="Gene3D" id="3.90.25.10">
    <property type="entry name" value="UDP-galactose 4-epimerase, domain 1"/>
    <property type="match status" value="1"/>
</dbReference>
<comment type="caution">
    <text evidence="8">Lacks conserved residue(s) required for the propagation of feature annotation.</text>
</comment>
<keyword evidence="11" id="KW-1185">Reference proteome</keyword>
<accession>A0A132BYF7</accession>
<proteinExistence type="inferred from homology"/>
<dbReference type="RefSeq" id="WP_068241938.1">
    <property type="nucleotide sequence ID" value="NZ_LPUY01000052.1"/>
</dbReference>
<dbReference type="HAMAP" id="MF_00955">
    <property type="entry name" value="GDP_Man_dehydratase"/>
    <property type="match status" value="1"/>
</dbReference>
<feature type="domain" description="NAD(P)-binding" evidence="9">
    <location>
        <begin position="5"/>
        <end position="345"/>
    </location>
</feature>
<dbReference type="Proteomes" id="UP000068382">
    <property type="component" value="Unassembled WGS sequence"/>
</dbReference>
<evidence type="ECO:0000256" key="7">
    <source>
        <dbReference type="ARBA" id="ARBA00059383"/>
    </source>
</evidence>
<dbReference type="InterPro" id="IPR006368">
    <property type="entry name" value="GDP_Man_deHydtase"/>
</dbReference>
<comment type="similarity">
    <text evidence="3 8">Belongs to the NAD(P)-dependent epimerase/dehydratase family. GDP-mannose 4,6-dehydratase subfamily.</text>
</comment>
<dbReference type="FunFam" id="3.40.50.720:FF:000924">
    <property type="entry name" value="GDP-mannose 4,6 dehydratase"/>
    <property type="match status" value="1"/>
</dbReference>
<dbReference type="Gene3D" id="3.40.50.720">
    <property type="entry name" value="NAD(P)-binding Rossmann-like Domain"/>
    <property type="match status" value="1"/>
</dbReference>
<keyword evidence="8" id="KW-0521">NADP</keyword>
<evidence type="ECO:0000256" key="1">
    <source>
        <dbReference type="ARBA" id="ARBA00000188"/>
    </source>
</evidence>
<dbReference type="PANTHER" id="PTHR43715:SF1">
    <property type="entry name" value="GDP-MANNOSE 4,6 DEHYDRATASE"/>
    <property type="match status" value="1"/>
</dbReference>
<dbReference type="AlphaFoldDB" id="A0A132BYF7"/>
<evidence type="ECO:0000256" key="3">
    <source>
        <dbReference type="ARBA" id="ARBA00009263"/>
    </source>
</evidence>
<comment type="cofactor">
    <cofactor evidence="2 8">
        <name>NADP(+)</name>
        <dbReference type="ChEBI" id="CHEBI:58349"/>
    </cofactor>
</comment>
<reference evidence="10 11" key="1">
    <citation type="submission" date="2015-12" db="EMBL/GenBank/DDBJ databases">
        <title>Genome sequence of the marine Rhodobacteraceae strain O3.65, Candidatus Tritonibacter horizontis.</title>
        <authorList>
            <person name="Poehlein A."/>
            <person name="Giebel H.A."/>
            <person name="Voget S."/>
            <person name="Brinkhoff T."/>
        </authorList>
    </citation>
    <scope>NUCLEOTIDE SEQUENCE [LARGE SCALE GENOMIC DNA]</scope>
    <source>
        <strain evidence="10 11">O3.65</strain>
    </source>
</reference>
<dbReference type="EC" id="4.2.1.47" evidence="4 8"/>
<dbReference type="GO" id="GO:0042351">
    <property type="term" value="P:'de novo' GDP-L-fucose biosynthetic process"/>
    <property type="evidence" value="ECO:0007669"/>
    <property type="project" value="TreeGrafter"/>
</dbReference>
<evidence type="ECO:0000256" key="8">
    <source>
        <dbReference type="HAMAP-Rule" id="MF_00955"/>
    </source>
</evidence>
<dbReference type="CDD" id="cd05260">
    <property type="entry name" value="GDP_MD_SDR_e"/>
    <property type="match status" value="1"/>
</dbReference>
<protein>
    <recommendedName>
        <fullName evidence="4 8">GDP-mannose 4,6-dehydratase</fullName>
        <ecNumber evidence="4 8">4.2.1.47</ecNumber>
    </recommendedName>
    <alternativeName>
        <fullName evidence="8">GDP-D-mannose dehydratase</fullName>
    </alternativeName>
</protein>
<evidence type="ECO:0000313" key="11">
    <source>
        <dbReference type="Proteomes" id="UP000068382"/>
    </source>
</evidence>
<evidence type="ECO:0000259" key="9">
    <source>
        <dbReference type="Pfam" id="PF16363"/>
    </source>
</evidence>
<evidence type="ECO:0000256" key="5">
    <source>
        <dbReference type="ARBA" id="ARBA00022458"/>
    </source>
</evidence>